<gene>
    <name evidence="2" type="ORF">LSAT_V11C200057490</name>
</gene>
<evidence type="ECO:0000313" key="3">
    <source>
        <dbReference type="Proteomes" id="UP000235145"/>
    </source>
</evidence>
<dbReference type="Proteomes" id="UP000235145">
    <property type="component" value="Unassembled WGS sequence"/>
</dbReference>
<dbReference type="AlphaFoldDB" id="A0A9R1WEL6"/>
<evidence type="ECO:0000313" key="2">
    <source>
        <dbReference type="EMBL" id="KAJ0221397.1"/>
    </source>
</evidence>
<accession>A0A9R1WEL6</accession>
<sequence length="173" mass="19554">MTRRVGSTRKVDFDQDCDFYQELTSLTSKGILVHIFVSMWAFHPDGCGPGVFYPSKMIGLIVGGHSNPMVECRHSDPMVVGKEYSIPRMIGLVVYWHSNMMVEGQGYSNPMVDCTHRVFKVSFFKWVDECGNKSIQQEDELMGLMKIFAELMGLMKIVAGLLMFNAIMLVIVV</sequence>
<protein>
    <submittedName>
        <fullName evidence="2">Uncharacterized protein</fullName>
    </submittedName>
</protein>
<keyword evidence="1" id="KW-0472">Membrane</keyword>
<proteinExistence type="predicted"/>
<dbReference type="EMBL" id="NBSK02000002">
    <property type="protein sequence ID" value="KAJ0221397.1"/>
    <property type="molecule type" value="Genomic_DNA"/>
</dbReference>
<keyword evidence="1" id="KW-1133">Transmembrane helix</keyword>
<evidence type="ECO:0000256" key="1">
    <source>
        <dbReference type="SAM" id="Phobius"/>
    </source>
</evidence>
<feature type="transmembrane region" description="Helical" evidence="1">
    <location>
        <begin position="151"/>
        <end position="172"/>
    </location>
</feature>
<keyword evidence="3" id="KW-1185">Reference proteome</keyword>
<keyword evidence="1" id="KW-0812">Transmembrane</keyword>
<comment type="caution">
    <text evidence="2">The sequence shown here is derived from an EMBL/GenBank/DDBJ whole genome shotgun (WGS) entry which is preliminary data.</text>
</comment>
<organism evidence="2 3">
    <name type="scientific">Lactuca sativa</name>
    <name type="common">Garden lettuce</name>
    <dbReference type="NCBI Taxonomy" id="4236"/>
    <lineage>
        <taxon>Eukaryota</taxon>
        <taxon>Viridiplantae</taxon>
        <taxon>Streptophyta</taxon>
        <taxon>Embryophyta</taxon>
        <taxon>Tracheophyta</taxon>
        <taxon>Spermatophyta</taxon>
        <taxon>Magnoliopsida</taxon>
        <taxon>eudicotyledons</taxon>
        <taxon>Gunneridae</taxon>
        <taxon>Pentapetalae</taxon>
        <taxon>asterids</taxon>
        <taxon>campanulids</taxon>
        <taxon>Asterales</taxon>
        <taxon>Asteraceae</taxon>
        <taxon>Cichorioideae</taxon>
        <taxon>Cichorieae</taxon>
        <taxon>Lactucinae</taxon>
        <taxon>Lactuca</taxon>
    </lineage>
</organism>
<name>A0A9R1WEL6_LACSA</name>
<reference evidence="2 3" key="1">
    <citation type="journal article" date="2017" name="Nat. Commun.">
        <title>Genome assembly with in vitro proximity ligation data and whole-genome triplication in lettuce.</title>
        <authorList>
            <person name="Reyes-Chin-Wo S."/>
            <person name="Wang Z."/>
            <person name="Yang X."/>
            <person name="Kozik A."/>
            <person name="Arikit S."/>
            <person name="Song C."/>
            <person name="Xia L."/>
            <person name="Froenicke L."/>
            <person name="Lavelle D.O."/>
            <person name="Truco M.J."/>
            <person name="Xia R."/>
            <person name="Zhu S."/>
            <person name="Xu C."/>
            <person name="Xu H."/>
            <person name="Xu X."/>
            <person name="Cox K."/>
            <person name="Korf I."/>
            <person name="Meyers B.C."/>
            <person name="Michelmore R.W."/>
        </authorList>
    </citation>
    <scope>NUCLEOTIDE SEQUENCE [LARGE SCALE GENOMIC DNA]</scope>
    <source>
        <strain evidence="3">cv. Salinas</strain>
        <tissue evidence="2">Seedlings</tissue>
    </source>
</reference>